<feature type="chain" id="PRO_5011788972" evidence="7">
    <location>
        <begin position="23"/>
        <end position="333"/>
    </location>
</feature>
<gene>
    <name evidence="9" type="ORF">SAMN04515666_104389</name>
</gene>
<accession>A0A1H7RGU7</accession>
<evidence type="ECO:0000256" key="2">
    <source>
        <dbReference type="ARBA" id="ARBA00008610"/>
    </source>
</evidence>
<dbReference type="AlphaFoldDB" id="A0A1H7RGU7"/>
<dbReference type="Pfam" id="PF02608">
    <property type="entry name" value="Bmp"/>
    <property type="match status" value="1"/>
</dbReference>
<evidence type="ECO:0000256" key="3">
    <source>
        <dbReference type="ARBA" id="ARBA00022475"/>
    </source>
</evidence>
<evidence type="ECO:0000313" key="10">
    <source>
        <dbReference type="Proteomes" id="UP000199664"/>
    </source>
</evidence>
<dbReference type="InterPro" id="IPR003760">
    <property type="entry name" value="PnrA-like"/>
</dbReference>
<evidence type="ECO:0000256" key="5">
    <source>
        <dbReference type="ARBA" id="ARBA00023136"/>
    </source>
</evidence>
<comment type="similarity">
    <text evidence="2">Belongs to the BMP lipoprotein family.</text>
</comment>
<dbReference type="Proteomes" id="UP000199664">
    <property type="component" value="Unassembled WGS sequence"/>
</dbReference>
<evidence type="ECO:0000259" key="8">
    <source>
        <dbReference type="Pfam" id="PF02608"/>
    </source>
</evidence>
<keyword evidence="10" id="KW-1185">Reference proteome</keyword>
<keyword evidence="5" id="KW-0472">Membrane</keyword>
<dbReference type="PANTHER" id="PTHR34296">
    <property type="entry name" value="TRANSCRIPTIONAL ACTIVATOR PROTEIN MED"/>
    <property type="match status" value="1"/>
</dbReference>
<name>A0A1H7RGU7_9HYPH</name>
<dbReference type="SUPFAM" id="SSF53822">
    <property type="entry name" value="Periplasmic binding protein-like I"/>
    <property type="match status" value="1"/>
</dbReference>
<evidence type="ECO:0000256" key="7">
    <source>
        <dbReference type="SAM" id="SignalP"/>
    </source>
</evidence>
<keyword evidence="4 7" id="KW-0732">Signal</keyword>
<dbReference type="Gene3D" id="3.40.50.2300">
    <property type="match status" value="2"/>
</dbReference>
<keyword evidence="6" id="KW-0449">Lipoprotein</keyword>
<dbReference type="STRING" id="1036779.SAMN04515666_104389"/>
<reference evidence="10" key="1">
    <citation type="submission" date="2016-10" db="EMBL/GenBank/DDBJ databases">
        <authorList>
            <person name="Varghese N."/>
            <person name="Submissions S."/>
        </authorList>
    </citation>
    <scope>NUCLEOTIDE SEQUENCE [LARGE SCALE GENOMIC DNA]</scope>
    <source>
        <strain evidence="10">LMG 26383,CCUG 61248,R- 45681</strain>
    </source>
</reference>
<evidence type="ECO:0000256" key="1">
    <source>
        <dbReference type="ARBA" id="ARBA00004193"/>
    </source>
</evidence>
<organism evidence="9 10">
    <name type="scientific">Bosea lupini</name>
    <dbReference type="NCBI Taxonomy" id="1036779"/>
    <lineage>
        <taxon>Bacteria</taxon>
        <taxon>Pseudomonadati</taxon>
        <taxon>Pseudomonadota</taxon>
        <taxon>Alphaproteobacteria</taxon>
        <taxon>Hyphomicrobiales</taxon>
        <taxon>Boseaceae</taxon>
        <taxon>Bosea</taxon>
    </lineage>
</organism>
<dbReference type="CDD" id="cd06354">
    <property type="entry name" value="PBP1_PrnA-like"/>
    <property type="match status" value="1"/>
</dbReference>
<comment type="subcellular location">
    <subcellularLocation>
        <location evidence="1">Cell membrane</location>
        <topology evidence="1">Lipid-anchor</topology>
    </subcellularLocation>
</comment>
<dbReference type="PANTHER" id="PTHR34296:SF2">
    <property type="entry name" value="ABC TRANSPORTER GUANOSINE-BINDING PROTEIN NUPN"/>
    <property type="match status" value="1"/>
</dbReference>
<dbReference type="OrthoDB" id="9784230at2"/>
<protein>
    <submittedName>
        <fullName evidence="9">Nucleoside-binding protein</fullName>
    </submittedName>
</protein>
<feature type="domain" description="ABC transporter substrate-binding protein PnrA-like" evidence="8">
    <location>
        <begin position="30"/>
        <end position="312"/>
    </location>
</feature>
<evidence type="ECO:0000313" key="9">
    <source>
        <dbReference type="EMBL" id="SEL59339.1"/>
    </source>
</evidence>
<dbReference type="InterPro" id="IPR050957">
    <property type="entry name" value="BMP_lipoprotein"/>
</dbReference>
<dbReference type="InterPro" id="IPR028082">
    <property type="entry name" value="Peripla_BP_I"/>
</dbReference>
<keyword evidence="3" id="KW-1003">Cell membrane</keyword>
<dbReference type="EMBL" id="FOAN01000004">
    <property type="protein sequence ID" value="SEL59339.1"/>
    <property type="molecule type" value="Genomic_DNA"/>
</dbReference>
<feature type="signal peptide" evidence="7">
    <location>
        <begin position="1"/>
        <end position="22"/>
    </location>
</feature>
<evidence type="ECO:0000256" key="4">
    <source>
        <dbReference type="ARBA" id="ARBA00022729"/>
    </source>
</evidence>
<proteinExistence type="inferred from homology"/>
<evidence type="ECO:0000256" key="6">
    <source>
        <dbReference type="ARBA" id="ARBA00023288"/>
    </source>
</evidence>
<dbReference type="GO" id="GO:0005886">
    <property type="term" value="C:plasma membrane"/>
    <property type="evidence" value="ECO:0007669"/>
    <property type="project" value="UniProtKB-SubCell"/>
</dbReference>
<sequence>MRLKSLALALAGVALSAMGVMAQTTIKPAIVYDKGGKFDKSFNEGVFVGAEKFKAETGVEFRDFEPTNDAQIEQALRRFARDGHSPIIAVGFSQATALQKVAAEFPNLKFTIIDMVVELPNVQSVVFKEHEASYLVGLIASLASKTNKVGFVGGMDIPLIRKFACGYVQGVKAGKKDAEIFQNMTGSTPAAWNDPVKGGELAKSQIDRGADVIYHAAGGTGIGVLRAAADAGKLGIGVDSNQNMLHPGKVLTSMLKRVDVAAYTSFKEARDGTWKPGVSVLGLKEDGVGWALDDNNKALITPEMKAAADKARADIIAGTVKVHDYMSDSKCTM</sequence>
<dbReference type="RefSeq" id="WP_091835522.1">
    <property type="nucleotide sequence ID" value="NZ_FOAN01000004.1"/>
</dbReference>